<name>A0A9W8ZS44_9AGAR</name>
<dbReference type="Proteomes" id="UP001150238">
    <property type="component" value="Unassembled WGS sequence"/>
</dbReference>
<organism evidence="3 4">
    <name type="scientific">Lentinula lateritia</name>
    <dbReference type="NCBI Taxonomy" id="40482"/>
    <lineage>
        <taxon>Eukaryota</taxon>
        <taxon>Fungi</taxon>
        <taxon>Dikarya</taxon>
        <taxon>Basidiomycota</taxon>
        <taxon>Agaricomycotina</taxon>
        <taxon>Agaricomycetes</taxon>
        <taxon>Agaricomycetidae</taxon>
        <taxon>Agaricales</taxon>
        <taxon>Marasmiineae</taxon>
        <taxon>Omphalotaceae</taxon>
        <taxon>Lentinula</taxon>
    </lineage>
</organism>
<keyword evidence="2" id="KW-1133">Transmembrane helix</keyword>
<reference evidence="3" key="2">
    <citation type="journal article" date="2023" name="Proc. Natl. Acad. Sci. U.S.A.">
        <title>A global phylogenomic analysis of the shiitake genus Lentinula.</title>
        <authorList>
            <person name="Sierra-Patev S."/>
            <person name="Min B."/>
            <person name="Naranjo-Ortiz M."/>
            <person name="Looney B."/>
            <person name="Konkel Z."/>
            <person name="Slot J.C."/>
            <person name="Sakamoto Y."/>
            <person name="Steenwyk J.L."/>
            <person name="Rokas A."/>
            <person name="Carro J."/>
            <person name="Camarero S."/>
            <person name="Ferreira P."/>
            <person name="Molpeceres G."/>
            <person name="Ruiz-Duenas F.J."/>
            <person name="Serrano A."/>
            <person name="Henrissat B."/>
            <person name="Drula E."/>
            <person name="Hughes K.W."/>
            <person name="Mata J.L."/>
            <person name="Ishikawa N.K."/>
            <person name="Vargas-Isla R."/>
            <person name="Ushijima S."/>
            <person name="Smith C.A."/>
            <person name="Donoghue J."/>
            <person name="Ahrendt S."/>
            <person name="Andreopoulos W."/>
            <person name="He G."/>
            <person name="LaButti K."/>
            <person name="Lipzen A."/>
            <person name="Ng V."/>
            <person name="Riley R."/>
            <person name="Sandor L."/>
            <person name="Barry K."/>
            <person name="Martinez A.T."/>
            <person name="Xiao Y."/>
            <person name="Gibbons J.G."/>
            <person name="Terashima K."/>
            <person name="Grigoriev I.V."/>
            <person name="Hibbett D."/>
        </authorList>
    </citation>
    <scope>NUCLEOTIDE SEQUENCE</scope>
    <source>
        <strain evidence="3">Sp2 HRB7682 ss15</strain>
    </source>
</reference>
<proteinExistence type="predicted"/>
<feature type="compositionally biased region" description="Low complexity" evidence="1">
    <location>
        <begin position="251"/>
        <end position="265"/>
    </location>
</feature>
<dbReference type="AlphaFoldDB" id="A0A9W8ZS44"/>
<evidence type="ECO:0000313" key="3">
    <source>
        <dbReference type="EMBL" id="KAJ4465498.1"/>
    </source>
</evidence>
<dbReference type="EMBL" id="JANVFS010000050">
    <property type="protein sequence ID" value="KAJ4465498.1"/>
    <property type="molecule type" value="Genomic_DNA"/>
</dbReference>
<evidence type="ECO:0000256" key="1">
    <source>
        <dbReference type="SAM" id="MobiDB-lite"/>
    </source>
</evidence>
<feature type="transmembrane region" description="Helical" evidence="2">
    <location>
        <begin position="32"/>
        <end position="51"/>
    </location>
</feature>
<evidence type="ECO:0000313" key="4">
    <source>
        <dbReference type="Proteomes" id="UP001150238"/>
    </source>
</evidence>
<feature type="compositionally biased region" description="Acidic residues" evidence="1">
    <location>
        <begin position="177"/>
        <end position="197"/>
    </location>
</feature>
<sequence length="312" mass="35510">MDVSIDNDFRPVDSSPNTPIAIKHTLLVLKRWRRWLLAFFIFVFSAGAALADYKKSAVLSLVFGLIVAMTSFVAYVLSPENHSKEDIEAHPFHFRSHTIESSPVPSFLLTSLSNVHTPSSSYLRTPRLQRFSSESIVVDQAIQDIQEQERDREQEDQELEELEVEELEVEELEVEELEVEELEVEEQDELELEELEESEKQEGKIRTGRKHKMPIRDIDNEQQLPENEYATKAQLSRAWKEVEKALGVSLGSFSSTSSSSTSVSSTAPRDGFRKRAGGHANGKGRNETRRILEEEEMAWVEEQSASFQVARA</sequence>
<feature type="region of interest" description="Disordered" evidence="1">
    <location>
        <begin position="177"/>
        <end position="227"/>
    </location>
</feature>
<reference evidence="3" key="1">
    <citation type="submission" date="2022-08" db="EMBL/GenBank/DDBJ databases">
        <authorList>
            <consortium name="DOE Joint Genome Institute"/>
            <person name="Min B."/>
            <person name="Riley R."/>
            <person name="Sierra-Patev S."/>
            <person name="Naranjo-Ortiz M."/>
            <person name="Looney B."/>
            <person name="Konkel Z."/>
            <person name="Slot J.C."/>
            <person name="Sakamoto Y."/>
            <person name="Steenwyk J.L."/>
            <person name="Rokas A."/>
            <person name="Carro J."/>
            <person name="Camarero S."/>
            <person name="Ferreira P."/>
            <person name="Molpeceres G."/>
            <person name="Ruiz-Duenas F.J."/>
            <person name="Serrano A."/>
            <person name="Henrissat B."/>
            <person name="Drula E."/>
            <person name="Hughes K.W."/>
            <person name="Mata J.L."/>
            <person name="Ishikawa N.K."/>
            <person name="Vargas-Isla R."/>
            <person name="Ushijima S."/>
            <person name="Smith C.A."/>
            <person name="Ahrendt S."/>
            <person name="Andreopoulos W."/>
            <person name="He G."/>
            <person name="Labutti K."/>
            <person name="Lipzen A."/>
            <person name="Ng V."/>
            <person name="Sandor L."/>
            <person name="Barry K."/>
            <person name="Martinez A.T."/>
            <person name="Xiao Y."/>
            <person name="Gibbons J.G."/>
            <person name="Terashima K."/>
            <person name="Hibbett D.S."/>
            <person name="Grigoriev I.V."/>
        </authorList>
    </citation>
    <scope>NUCLEOTIDE SEQUENCE</scope>
    <source>
        <strain evidence="3">Sp2 HRB7682 ss15</strain>
    </source>
</reference>
<evidence type="ECO:0000256" key="2">
    <source>
        <dbReference type="SAM" id="Phobius"/>
    </source>
</evidence>
<gene>
    <name evidence="3" type="ORF">C8J55DRAFT_566206</name>
</gene>
<feature type="region of interest" description="Disordered" evidence="1">
    <location>
        <begin position="251"/>
        <end position="290"/>
    </location>
</feature>
<comment type="caution">
    <text evidence="3">The sequence shown here is derived from an EMBL/GenBank/DDBJ whole genome shotgun (WGS) entry which is preliminary data.</text>
</comment>
<accession>A0A9W8ZS44</accession>
<protein>
    <submittedName>
        <fullName evidence="3">Uncharacterized protein</fullName>
    </submittedName>
</protein>
<keyword evidence="2" id="KW-0472">Membrane</keyword>
<keyword evidence="2" id="KW-0812">Transmembrane</keyword>
<feature type="transmembrane region" description="Helical" evidence="2">
    <location>
        <begin position="57"/>
        <end position="77"/>
    </location>
</feature>